<dbReference type="AlphaFoldDB" id="A0A0C1HC76"/>
<reference evidence="1 2" key="1">
    <citation type="submission" date="2014-12" db="EMBL/GenBank/DDBJ databases">
        <title>Genome sequence of Morococcus cerebrosus.</title>
        <authorList>
            <person name="Shin S.-K."/>
            <person name="Yi H."/>
        </authorList>
    </citation>
    <scope>NUCLEOTIDE SEQUENCE [LARGE SCALE GENOMIC DNA]</scope>
    <source>
        <strain evidence="1 2">CIP 81.93</strain>
    </source>
</reference>
<name>A0A0C1HC76_9NEIS</name>
<dbReference type="EMBL" id="JUFZ01000021">
    <property type="protein sequence ID" value="KIC11747.1"/>
    <property type="molecule type" value="Genomic_DNA"/>
</dbReference>
<accession>A0A0C1HC76</accession>
<evidence type="ECO:0000313" key="2">
    <source>
        <dbReference type="Proteomes" id="UP000031390"/>
    </source>
</evidence>
<evidence type="ECO:0000313" key="1">
    <source>
        <dbReference type="EMBL" id="KIC11747.1"/>
    </source>
</evidence>
<organism evidence="1 2">
    <name type="scientific">Morococcus cerebrosus</name>
    <dbReference type="NCBI Taxonomy" id="1056807"/>
    <lineage>
        <taxon>Bacteria</taxon>
        <taxon>Pseudomonadati</taxon>
        <taxon>Pseudomonadota</taxon>
        <taxon>Betaproteobacteria</taxon>
        <taxon>Neisseriales</taxon>
        <taxon>Neisseriaceae</taxon>
        <taxon>Morococcus</taxon>
    </lineage>
</organism>
<sequence>MLKNFSNIKRSSEKSSDDFFVMFTVVMIRLLELNTIYLK</sequence>
<gene>
    <name evidence="1" type="ORF">MCC93_05310</name>
</gene>
<protein>
    <submittedName>
        <fullName evidence="1">Uncharacterized protein</fullName>
    </submittedName>
</protein>
<comment type="caution">
    <text evidence="1">The sequence shown here is derived from an EMBL/GenBank/DDBJ whole genome shotgun (WGS) entry which is preliminary data.</text>
</comment>
<dbReference type="Proteomes" id="UP000031390">
    <property type="component" value="Unassembled WGS sequence"/>
</dbReference>
<proteinExistence type="predicted"/>